<comment type="caution">
    <text evidence="2">The sequence shown here is derived from an EMBL/GenBank/DDBJ whole genome shotgun (WGS) entry which is preliminary data.</text>
</comment>
<dbReference type="RefSeq" id="WP_160853324.1">
    <property type="nucleotide sequence ID" value="NZ_WUWG01000003.1"/>
</dbReference>
<gene>
    <name evidence="2" type="ORF">GSH16_06670</name>
</gene>
<feature type="chain" id="PRO_5025332765" evidence="1">
    <location>
        <begin position="26"/>
        <end position="308"/>
    </location>
</feature>
<keyword evidence="1" id="KW-0732">Signal</keyword>
<evidence type="ECO:0000256" key="1">
    <source>
        <dbReference type="SAM" id="SignalP"/>
    </source>
</evidence>
<proteinExistence type="predicted"/>
<dbReference type="Proteomes" id="UP000436016">
    <property type="component" value="Unassembled WGS sequence"/>
</dbReference>
<organism evidence="2 3">
    <name type="scientific">Oceanomicrobium pacificus</name>
    <dbReference type="NCBI Taxonomy" id="2692916"/>
    <lineage>
        <taxon>Bacteria</taxon>
        <taxon>Pseudomonadati</taxon>
        <taxon>Pseudomonadota</taxon>
        <taxon>Alphaproteobacteria</taxon>
        <taxon>Rhodobacterales</taxon>
        <taxon>Paracoccaceae</taxon>
        <taxon>Oceanomicrobium</taxon>
    </lineage>
</organism>
<evidence type="ECO:0000313" key="2">
    <source>
        <dbReference type="EMBL" id="MXU65124.1"/>
    </source>
</evidence>
<protein>
    <submittedName>
        <fullName evidence="2">Uncharacterized protein</fullName>
    </submittedName>
</protein>
<sequence length="308" mass="32017">MTRFLTYLLGGAIAVAAFAATSARAAPDGAVDPAFVDAVSAWLAGEEETALPALADLARQESDAAQVLISVIDKTADLQGPWLESLDRDARIALLRQPGGLSGTVWIAASDDPLARAWQAIWSVDASFDDALAFVDLGEPRAARMALIALAARERSGFAAAAGDPRYPDTMEMLVWDETGADSDDAATARAALPDGHPLKGKVGAGWLAEADLAAPLRAACDALCAEDSAACTATLFEALGGYRSILTLGSPVEALIPTRTFIDSPVGRDALLRKLAATTGDRNGLKAKLEADGQACLVDGLERIGRM</sequence>
<accession>A0A6B0TVF0</accession>
<dbReference type="EMBL" id="WUWG01000003">
    <property type="protein sequence ID" value="MXU65124.1"/>
    <property type="molecule type" value="Genomic_DNA"/>
</dbReference>
<name>A0A6B0TVF0_9RHOB</name>
<reference evidence="2 3" key="1">
    <citation type="submission" date="2019-12" db="EMBL/GenBank/DDBJ databases">
        <title>Strain KN286 was isolated from seawater, which was collected from Caroline Seamount in the tropical western Pacific.</title>
        <authorList>
            <person name="Wang Q."/>
        </authorList>
    </citation>
    <scope>NUCLEOTIDE SEQUENCE [LARGE SCALE GENOMIC DNA]</scope>
    <source>
        <strain evidence="2 3">KN286</strain>
    </source>
</reference>
<feature type="signal peptide" evidence="1">
    <location>
        <begin position="1"/>
        <end position="25"/>
    </location>
</feature>
<evidence type="ECO:0000313" key="3">
    <source>
        <dbReference type="Proteomes" id="UP000436016"/>
    </source>
</evidence>
<dbReference type="AlphaFoldDB" id="A0A6B0TVF0"/>
<keyword evidence="3" id="KW-1185">Reference proteome</keyword>